<dbReference type="AlphaFoldDB" id="A0A843V6P6"/>
<accession>A0A843V6P6</accession>
<keyword evidence="1" id="KW-0732">Signal</keyword>
<proteinExistence type="predicted"/>
<feature type="chain" id="PRO_5032303303" evidence="1">
    <location>
        <begin position="23"/>
        <end position="111"/>
    </location>
</feature>
<dbReference type="EMBL" id="NMUH01001397">
    <property type="protein sequence ID" value="MQL91971.1"/>
    <property type="molecule type" value="Genomic_DNA"/>
</dbReference>
<name>A0A843V6P6_COLES</name>
<gene>
    <name evidence="2" type="ORF">Taro_024589</name>
</gene>
<organism evidence="2 3">
    <name type="scientific">Colocasia esculenta</name>
    <name type="common">Wild taro</name>
    <name type="synonym">Arum esculentum</name>
    <dbReference type="NCBI Taxonomy" id="4460"/>
    <lineage>
        <taxon>Eukaryota</taxon>
        <taxon>Viridiplantae</taxon>
        <taxon>Streptophyta</taxon>
        <taxon>Embryophyta</taxon>
        <taxon>Tracheophyta</taxon>
        <taxon>Spermatophyta</taxon>
        <taxon>Magnoliopsida</taxon>
        <taxon>Liliopsida</taxon>
        <taxon>Araceae</taxon>
        <taxon>Aroideae</taxon>
        <taxon>Colocasieae</taxon>
        <taxon>Colocasia</taxon>
    </lineage>
</organism>
<evidence type="ECO:0000313" key="3">
    <source>
        <dbReference type="Proteomes" id="UP000652761"/>
    </source>
</evidence>
<reference evidence="2" key="1">
    <citation type="submission" date="2017-07" db="EMBL/GenBank/DDBJ databases">
        <title>Taro Niue Genome Assembly and Annotation.</title>
        <authorList>
            <person name="Atibalentja N."/>
            <person name="Keating K."/>
            <person name="Fields C.J."/>
        </authorList>
    </citation>
    <scope>NUCLEOTIDE SEQUENCE</scope>
    <source>
        <strain evidence="2">Niue_2</strain>
        <tissue evidence="2">Leaf</tissue>
    </source>
</reference>
<keyword evidence="3" id="KW-1185">Reference proteome</keyword>
<protein>
    <submittedName>
        <fullName evidence="2">Uncharacterized protein</fullName>
    </submittedName>
</protein>
<comment type="caution">
    <text evidence="2">The sequence shown here is derived from an EMBL/GenBank/DDBJ whole genome shotgun (WGS) entry which is preliminary data.</text>
</comment>
<feature type="signal peptide" evidence="1">
    <location>
        <begin position="1"/>
        <end position="22"/>
    </location>
</feature>
<sequence length="111" mass="11257">MIFFRVLLFGVAKHLFQRSTWTQVLVMWDEMGLDDGGMAHVSCGADPPQGWADLGLGQAGGRVAIGSDLDGGAQTAGGSVAEQAMVVSGSGWPEVVLLGHGGSGAAKASEG</sequence>
<dbReference type="Proteomes" id="UP000652761">
    <property type="component" value="Unassembled WGS sequence"/>
</dbReference>
<evidence type="ECO:0000256" key="1">
    <source>
        <dbReference type="SAM" id="SignalP"/>
    </source>
</evidence>
<evidence type="ECO:0000313" key="2">
    <source>
        <dbReference type="EMBL" id="MQL91971.1"/>
    </source>
</evidence>